<feature type="chain" id="PRO_5032456127" description="Lipoprotein" evidence="1">
    <location>
        <begin position="25"/>
        <end position="147"/>
    </location>
</feature>
<name>A0A831PIE2_9BACT</name>
<gene>
    <name evidence="2" type="ORF">ENN94_02575</name>
</gene>
<protein>
    <recommendedName>
        <fullName evidence="3">Lipoprotein</fullName>
    </recommendedName>
</protein>
<organism evidence="2">
    <name type="scientific">Geoalkalibacter subterraneus</name>
    <dbReference type="NCBI Taxonomy" id="483547"/>
    <lineage>
        <taxon>Bacteria</taxon>
        <taxon>Pseudomonadati</taxon>
        <taxon>Thermodesulfobacteriota</taxon>
        <taxon>Desulfuromonadia</taxon>
        <taxon>Desulfuromonadales</taxon>
        <taxon>Geoalkalibacteraceae</taxon>
        <taxon>Geoalkalibacter</taxon>
    </lineage>
</organism>
<sequence length="147" mass="16649">MKTLCLRSLKVFSFLLLTALLLSACRSTLTPQKDLHSTLGRFTQALRWGDHGAVASYFVDAEEGRAFIERQRDRGQINVTEVRIVDVVHSDEGLKAEVTLEIEYYELPSASLRRFDTVQHWKAAGIDNTGQGRWLLETPFPPFPDAK</sequence>
<proteinExistence type="predicted"/>
<reference evidence="2" key="1">
    <citation type="journal article" date="2020" name="mSystems">
        <title>Genome- and Community-Level Interaction Insights into Carbon Utilization and Element Cycling Functions of Hydrothermarchaeota in Hydrothermal Sediment.</title>
        <authorList>
            <person name="Zhou Z."/>
            <person name="Liu Y."/>
            <person name="Xu W."/>
            <person name="Pan J."/>
            <person name="Luo Z.H."/>
            <person name="Li M."/>
        </authorList>
    </citation>
    <scope>NUCLEOTIDE SEQUENCE [LARGE SCALE GENOMIC DNA]</scope>
    <source>
        <strain evidence="2">SpSt-1220</strain>
    </source>
</reference>
<feature type="signal peptide" evidence="1">
    <location>
        <begin position="1"/>
        <end position="24"/>
    </location>
</feature>
<accession>A0A831PIE2</accession>
<dbReference type="EMBL" id="DSDO01000173">
    <property type="protein sequence ID" value="HDR46564.1"/>
    <property type="molecule type" value="Genomic_DNA"/>
</dbReference>
<evidence type="ECO:0008006" key="3">
    <source>
        <dbReference type="Google" id="ProtNLM"/>
    </source>
</evidence>
<comment type="caution">
    <text evidence="2">The sequence shown here is derived from an EMBL/GenBank/DDBJ whole genome shotgun (WGS) entry which is preliminary data.</text>
</comment>
<keyword evidence="1" id="KW-0732">Signal</keyword>
<dbReference type="AlphaFoldDB" id="A0A831PIE2"/>
<dbReference type="Proteomes" id="UP000886162">
    <property type="component" value="Unassembled WGS sequence"/>
</dbReference>
<evidence type="ECO:0000256" key="1">
    <source>
        <dbReference type="SAM" id="SignalP"/>
    </source>
</evidence>
<evidence type="ECO:0000313" key="2">
    <source>
        <dbReference type="EMBL" id="HDR46564.1"/>
    </source>
</evidence>
<dbReference type="PROSITE" id="PS51257">
    <property type="entry name" value="PROKAR_LIPOPROTEIN"/>
    <property type="match status" value="1"/>
</dbReference>